<dbReference type="SUPFAM" id="SSF53955">
    <property type="entry name" value="Lysozyme-like"/>
    <property type="match status" value="1"/>
</dbReference>
<feature type="domain" description="Golvesin/Xly CBD-like" evidence="6">
    <location>
        <begin position="970"/>
        <end position="1060"/>
    </location>
</feature>
<dbReference type="SUPFAM" id="SSF52266">
    <property type="entry name" value="SGNH hydrolase"/>
    <property type="match status" value="1"/>
</dbReference>
<evidence type="ECO:0000256" key="2">
    <source>
        <dbReference type="PIRSR" id="PIRSR637460-2"/>
    </source>
</evidence>
<keyword evidence="4" id="KW-0732">Signal</keyword>
<feature type="active site" description="Nucleophile" evidence="1">
    <location>
        <position position="1076"/>
    </location>
</feature>
<dbReference type="OrthoDB" id="5503950at2"/>
<keyword evidence="2" id="KW-1015">Disulfide bond</keyword>
<evidence type="ECO:0000256" key="1">
    <source>
        <dbReference type="PIRSR" id="PIRSR637460-1"/>
    </source>
</evidence>
<dbReference type="RefSeq" id="WP_089019953.1">
    <property type="nucleotide sequence ID" value="NZ_LT607412.1"/>
</dbReference>
<name>A0A1C4X194_9ACTN</name>
<evidence type="ECO:0000256" key="3">
    <source>
        <dbReference type="SAM" id="MobiDB-lite"/>
    </source>
</evidence>
<protein>
    <submittedName>
        <fullName evidence="7">GDSL-like Lipase/Acylhydrolase family protein</fullName>
    </submittedName>
</protein>
<feature type="region of interest" description="Disordered" evidence="3">
    <location>
        <begin position="33"/>
        <end position="65"/>
    </location>
</feature>
<dbReference type="Proteomes" id="UP000198243">
    <property type="component" value="Chromosome I"/>
</dbReference>
<proteinExistence type="predicted"/>
<dbReference type="InterPro" id="IPR036514">
    <property type="entry name" value="SGNH_hydro_sf"/>
</dbReference>
<feature type="active site" evidence="1">
    <location>
        <position position="1355"/>
    </location>
</feature>
<dbReference type="PANTHER" id="PTHR37981:SF1">
    <property type="entry name" value="SGNH HYDROLASE-TYPE ESTERASE DOMAIN-CONTAINING PROTEIN"/>
    <property type="match status" value="1"/>
</dbReference>
<dbReference type="InterPro" id="IPR033803">
    <property type="entry name" value="CBD-like_Golvesin-Xly"/>
</dbReference>
<feature type="chain" id="PRO_5008707477" evidence="4">
    <location>
        <begin position="33"/>
        <end position="1390"/>
    </location>
</feature>
<reference evidence="8" key="1">
    <citation type="submission" date="2016-06" db="EMBL/GenBank/DDBJ databases">
        <authorList>
            <person name="Varghese N."/>
            <person name="Submissions Spin"/>
        </authorList>
    </citation>
    <scope>NUCLEOTIDE SEQUENCE [LARGE SCALE GENOMIC DNA]</scope>
    <source>
        <strain evidence="8">DSM 44875</strain>
    </source>
</reference>
<dbReference type="GO" id="GO:0019433">
    <property type="term" value="P:triglyceride catabolic process"/>
    <property type="evidence" value="ECO:0007669"/>
    <property type="project" value="TreeGrafter"/>
</dbReference>
<evidence type="ECO:0000313" key="8">
    <source>
        <dbReference type="Proteomes" id="UP000198243"/>
    </source>
</evidence>
<evidence type="ECO:0000256" key="4">
    <source>
        <dbReference type="SAM" id="SignalP"/>
    </source>
</evidence>
<dbReference type="InterPro" id="IPR037460">
    <property type="entry name" value="SEST-like"/>
</dbReference>
<organism evidence="7 8">
    <name type="scientific">Micromonospora coriariae</name>
    <dbReference type="NCBI Taxonomy" id="285665"/>
    <lineage>
        <taxon>Bacteria</taxon>
        <taxon>Bacillati</taxon>
        <taxon>Actinomycetota</taxon>
        <taxon>Actinomycetes</taxon>
        <taxon>Micromonosporales</taxon>
        <taxon>Micromonosporaceae</taxon>
        <taxon>Micromonospora</taxon>
    </lineage>
</organism>
<feature type="domain" description="SGNH hydrolase-type esterase" evidence="5">
    <location>
        <begin position="1072"/>
        <end position="1360"/>
    </location>
</feature>
<evidence type="ECO:0000313" key="7">
    <source>
        <dbReference type="EMBL" id="SCF02164.1"/>
    </source>
</evidence>
<gene>
    <name evidence="7" type="ORF">GA0070607_4541</name>
</gene>
<dbReference type="Pfam" id="PF13472">
    <property type="entry name" value="Lipase_GDSL_2"/>
    <property type="match status" value="1"/>
</dbReference>
<keyword evidence="8" id="KW-1185">Reference proteome</keyword>
<feature type="region of interest" description="Disordered" evidence="3">
    <location>
        <begin position="428"/>
        <end position="479"/>
    </location>
</feature>
<dbReference type="Pfam" id="PF25275">
    <property type="entry name" value="Golvesin_C"/>
    <property type="match status" value="1"/>
</dbReference>
<sequence>MQTRPTVVRARRHAALLLVAALLSIPAASAQAARPVDDGRSSATPGGRQPESPGEGLAPRAVPEQNRDRVLARGWKTSDDVAWATTADGRGFHILKADAAEGYEWRVVATLRESLVDVDQWVGQACLTSSGDKVVAVYAPRAFANKPDLYDRGGFTAVVDLRGGTVTKLGVTASLAYFNPGCGADDLAVLTQAKARDDQGQTRLVVVDARRGTVGARPVELDGQVTSAIPLSRTRIAAAKGAQVVRVDDHGAVATVARTTGVPFRLTADADGGVVLLDRIPAAAPGSKAQRAPSAAGTPARDELVALRLSREQLGRGSPRSTATDAAVTKPTEIARGTFGDFSLAPAAHGRIAVLGAAKVRGSARYLKHLPRVAPGASASTRAAAFVHDVDWTGGRVPQAEGENAPIELSLTVPATDQTVRLGIDLAHPTTAGTAPGQGPAPVTGTATGGSKRASGSPDTAASAPVTPGDEISPALNLTSTTTASSSLVVDDLPESAGERTCAIARNDHRRQAMQPKPRQVEWAVNQAVTKNLDALWNPTGVDGWRTRVELGSAKPLQLFPTPAIAGWPTSHVPAQVVLGIAMQESNLWQAARYAMPGVTGNPLVGNYYGIDIYNDDEADDWDISMADADCGYGVMQVTDGMRIGERTYQQQHAIALDYASNVAAGLQILVQKWNQTYNAGLIINSGNPQNIENWFYAAWAYNSGFYPQSEAAANNGAWGVGWHNNPANPKYDPERDPFLHNNHFSDAVHPNWWPYPERVMGWAAWPMGLYEAPGKEVPAFRGAWWNSESYRYAVKPPMDTFCDATNRCAKDLVGTFPWSPGEPEIPGPCLSTEGGTPDYRCWYHRPATWKDCSVECGYEFIRFPEDWEEEANGTPYPPNCSRSASASGNAAPAGAYIVDNDLNGVPSVRPCADIPSDGTFAMSFASDPDGTMPSKVDIHQLGAGFGGRFIFGHTRSGSPGGMQDRLEAVGTWKLNRAAYGWMRVAVHLPDHGARTQQAKYTIHLGDGRSTVRYLNQKRQANNWVSLGAFKFNGVPSVSLTNVTLDGDGTENVAWDAVAFQPLSREPVKVAVLGDSYSSGEGTGDPADSGPAGYYAETNTDGGDLKWQNSCRRSPEAWARKLVMPGMSESVGALEGRWSSDVELGFVACSGAVTEQLSVPWYSRVSETGGYRGKGQWSEYPQVYSGVLSADTDYVVLTIGGNDGDLFSNVLTTCVAQPLCAESPIWDTVYDQLDDHTIPDTEKLLRKIHAMAPNAKIVLATYPTVFRIDDAEACWVEPWELTEILPLQTYLTRSQGDLILKLWATDGLNVSFAPVDDQFRRHDACEPLGFNWINGLTLLKQGDGDDSPTSMASFHPNDQGTTAYAAAISAALTAPVPNVPWNPIPPSLGP</sequence>
<evidence type="ECO:0000259" key="5">
    <source>
        <dbReference type="Pfam" id="PF13472"/>
    </source>
</evidence>
<feature type="compositionally biased region" description="Low complexity" evidence="3">
    <location>
        <begin position="429"/>
        <end position="450"/>
    </location>
</feature>
<evidence type="ECO:0000259" key="6">
    <source>
        <dbReference type="Pfam" id="PF25275"/>
    </source>
</evidence>
<dbReference type="InterPro" id="IPR023346">
    <property type="entry name" value="Lysozyme-like_dom_sf"/>
</dbReference>
<dbReference type="Gene3D" id="3.40.50.1110">
    <property type="entry name" value="SGNH hydrolase"/>
    <property type="match status" value="1"/>
</dbReference>
<feature type="disulfide bond" evidence="2">
    <location>
        <begin position="1214"/>
        <end position="1220"/>
    </location>
</feature>
<feature type="signal peptide" evidence="4">
    <location>
        <begin position="1"/>
        <end position="32"/>
    </location>
</feature>
<keyword evidence="7" id="KW-0378">Hydrolase</keyword>
<dbReference type="CDD" id="cd01823">
    <property type="entry name" value="SEST_like"/>
    <property type="match status" value="1"/>
</dbReference>
<dbReference type="InterPro" id="IPR013830">
    <property type="entry name" value="SGNH_hydro"/>
</dbReference>
<dbReference type="GO" id="GO:0004806">
    <property type="term" value="F:triacylglycerol lipase activity"/>
    <property type="evidence" value="ECO:0007669"/>
    <property type="project" value="TreeGrafter"/>
</dbReference>
<dbReference type="PANTHER" id="PTHR37981">
    <property type="entry name" value="LIPASE 2"/>
    <property type="match status" value="1"/>
</dbReference>
<dbReference type="EMBL" id="LT607412">
    <property type="protein sequence ID" value="SCF02164.1"/>
    <property type="molecule type" value="Genomic_DNA"/>
</dbReference>
<feature type="disulfide bond" evidence="2">
    <location>
        <begin position="1274"/>
        <end position="1325"/>
    </location>
</feature>
<accession>A0A1C4X194</accession>